<reference evidence="2" key="1">
    <citation type="submission" date="2020-01" db="EMBL/GenBank/DDBJ databases">
        <authorList>
            <person name="Meier V. D."/>
            <person name="Meier V D."/>
        </authorList>
    </citation>
    <scope>NUCLEOTIDE SEQUENCE</scope>
    <source>
        <strain evidence="2">HLG_WM_MAG_02</strain>
    </source>
</reference>
<sequence length="312" mass="34984">MKLKNFAVASLTTLLLVGCGSSSSTPTSVDLTSSLDLPDEKTFIFFDNESSDQYLYNTTSDTNMDMNTDENATYNMTGKTGKLIRWDHETTAGVDQKIVMLNYDFDINNGDLTYNDFKYLGHFHEEDNVNVFASHSNEEFDPAISSDAKKATLISLNTHLREQEEIKKEIAEAIPSTEELCNFYAFEHDHEDENTTEEEHAGAAHIALTKSGKVYVYHEEEGTEGLTQEGSAFALEGVSTCEEDRSSIVKASDYGVYIFSAESQTLYLVDSHGEDFHRHSKWTGSKFLPTNFTPTEFVGIGESDDHDHNETY</sequence>
<feature type="chain" id="PRO_5027635545" description="Lipoprotein" evidence="1">
    <location>
        <begin position="25"/>
        <end position="312"/>
    </location>
</feature>
<gene>
    <name evidence="2" type="ORF">HELGO_WM19293</name>
</gene>
<evidence type="ECO:0000256" key="1">
    <source>
        <dbReference type="SAM" id="SignalP"/>
    </source>
</evidence>
<dbReference type="PROSITE" id="PS51257">
    <property type="entry name" value="PROKAR_LIPOPROTEIN"/>
    <property type="match status" value="1"/>
</dbReference>
<dbReference type="AlphaFoldDB" id="A0A6S6TZD5"/>
<proteinExistence type="predicted"/>
<evidence type="ECO:0000313" key="2">
    <source>
        <dbReference type="EMBL" id="CAA6820576.1"/>
    </source>
</evidence>
<name>A0A6S6TZD5_9BACT</name>
<dbReference type="EMBL" id="CACVAZ010000133">
    <property type="protein sequence ID" value="CAA6820576.1"/>
    <property type="molecule type" value="Genomic_DNA"/>
</dbReference>
<keyword evidence="1" id="KW-0732">Signal</keyword>
<organism evidence="2">
    <name type="scientific">uncultured Sulfurovum sp</name>
    <dbReference type="NCBI Taxonomy" id="269237"/>
    <lineage>
        <taxon>Bacteria</taxon>
        <taxon>Pseudomonadati</taxon>
        <taxon>Campylobacterota</taxon>
        <taxon>Epsilonproteobacteria</taxon>
        <taxon>Campylobacterales</taxon>
        <taxon>Sulfurovaceae</taxon>
        <taxon>Sulfurovum</taxon>
        <taxon>environmental samples</taxon>
    </lineage>
</organism>
<feature type="signal peptide" evidence="1">
    <location>
        <begin position="1"/>
        <end position="24"/>
    </location>
</feature>
<protein>
    <recommendedName>
        <fullName evidence="3">Lipoprotein</fullName>
    </recommendedName>
</protein>
<accession>A0A6S6TZD5</accession>
<evidence type="ECO:0008006" key="3">
    <source>
        <dbReference type="Google" id="ProtNLM"/>
    </source>
</evidence>